<feature type="domain" description="ABC transporter" evidence="8">
    <location>
        <begin position="5"/>
        <end position="255"/>
    </location>
</feature>
<dbReference type="EMBL" id="BQYH01000029">
    <property type="protein sequence ID" value="GKU74291.1"/>
    <property type="molecule type" value="Genomic_DNA"/>
</dbReference>
<evidence type="ECO:0000313" key="9">
    <source>
        <dbReference type="EMBL" id="GBG39839.1"/>
    </source>
</evidence>
<dbReference type="PANTHER" id="PTHR43297:SF2">
    <property type="entry name" value="DIPEPTIDE TRANSPORT ATP-BINDING PROTEIN DPPD"/>
    <property type="match status" value="1"/>
</dbReference>
<evidence type="ECO:0000256" key="7">
    <source>
        <dbReference type="ARBA" id="ARBA00023136"/>
    </source>
</evidence>
<dbReference type="GO" id="GO:0005524">
    <property type="term" value="F:ATP binding"/>
    <property type="evidence" value="ECO:0007669"/>
    <property type="project" value="UniProtKB-KW"/>
</dbReference>
<proteinExistence type="inferred from homology"/>
<dbReference type="Proteomes" id="UP001139505">
    <property type="component" value="Unassembled WGS sequence"/>
</dbReference>
<dbReference type="PROSITE" id="PS50893">
    <property type="entry name" value="ABC_TRANSPORTER_2"/>
    <property type="match status" value="2"/>
</dbReference>
<dbReference type="SUPFAM" id="SSF52540">
    <property type="entry name" value="P-loop containing nucleoside triphosphate hydrolases"/>
    <property type="match status" value="2"/>
</dbReference>
<evidence type="ECO:0000256" key="3">
    <source>
        <dbReference type="ARBA" id="ARBA00022448"/>
    </source>
</evidence>
<evidence type="ECO:0000256" key="6">
    <source>
        <dbReference type="ARBA" id="ARBA00022840"/>
    </source>
</evidence>
<dbReference type="Gene3D" id="3.40.50.300">
    <property type="entry name" value="P-loop containing nucleotide triphosphate hydrolases"/>
    <property type="match status" value="2"/>
</dbReference>
<dbReference type="Proteomes" id="UP000245060">
    <property type="component" value="Unassembled WGS sequence"/>
</dbReference>
<dbReference type="PROSITE" id="PS00211">
    <property type="entry name" value="ABC_TRANSPORTER_1"/>
    <property type="match status" value="2"/>
</dbReference>
<comment type="similarity">
    <text evidence="2">Belongs to the ABC transporter superfamily.</text>
</comment>
<keyword evidence="4" id="KW-1003">Cell membrane</keyword>
<evidence type="ECO:0000256" key="4">
    <source>
        <dbReference type="ARBA" id="ARBA00022475"/>
    </source>
</evidence>
<dbReference type="InterPro" id="IPR027417">
    <property type="entry name" value="P-loop_NTPase"/>
</dbReference>
<dbReference type="InterPro" id="IPR050388">
    <property type="entry name" value="ABC_Ni/Peptide_Import"/>
</dbReference>
<dbReference type="Pfam" id="PF08352">
    <property type="entry name" value="oligo_HPY"/>
    <property type="match status" value="2"/>
</dbReference>
<dbReference type="CDD" id="cd03257">
    <property type="entry name" value="ABC_NikE_OppD_transporters"/>
    <property type="match status" value="2"/>
</dbReference>
<evidence type="ECO:0000313" key="11">
    <source>
        <dbReference type="Proteomes" id="UP000245060"/>
    </source>
</evidence>
<gene>
    <name evidence="9" type="ORF">MmonteBS_42110</name>
    <name evidence="10" type="ORF">NJB18185_40620</name>
</gene>
<feature type="domain" description="ABC transporter" evidence="8">
    <location>
        <begin position="353"/>
        <end position="603"/>
    </location>
</feature>
<reference evidence="10" key="4">
    <citation type="submission" date="2022-04" db="EMBL/GenBank/DDBJ databases">
        <authorList>
            <person name="Komine T."/>
            <person name="Fukano H."/>
            <person name="Wada S."/>
        </authorList>
    </citation>
    <scope>NUCLEOTIDE SEQUENCE</scope>
    <source>
        <strain evidence="10">NJB18185</strain>
    </source>
</reference>
<keyword evidence="3" id="KW-0813">Transport</keyword>
<dbReference type="InterPro" id="IPR003593">
    <property type="entry name" value="AAA+_ATPase"/>
</dbReference>
<evidence type="ECO:0000256" key="1">
    <source>
        <dbReference type="ARBA" id="ARBA00004202"/>
    </source>
</evidence>
<accession>A0AA37PPY0</accession>
<keyword evidence="5" id="KW-0547">Nucleotide-binding</keyword>
<dbReference type="SMART" id="SM00382">
    <property type="entry name" value="AAA"/>
    <property type="match status" value="2"/>
</dbReference>
<dbReference type="InterPro" id="IPR017871">
    <property type="entry name" value="ABC_transporter-like_CS"/>
</dbReference>
<sequence>MTALLEVTDLSVTFDTGDSRVPAVRGATYHVDPGEVLAIVGESGSGKSTAAMAVVGLLPEYGEVSGSVRLQGQELLGLPDQAMSRIRGKTIGTVFQDPMSALTPVYTVGDQIAEAIRVHHDDVSRAAARKRAAELLELVGIAQPDRRAKAFPHELSGGERQRVVIAIAIANDPDLLICDEPTTALDVTVQAQILDVLRTARDVTGAGVLIITHDLGVVSEFADRAMVMYAGREVEIATVDDLYQDRRMPYTVGLLGSAPRLDAPQGTRLIPIPGAPPNLSTLVPDACPFAPRCPLVIDECRSAEPALITVQENHRAACVRTDDVAGRTAAEIFDVTTAPPAIDSAADSGATVLRVVDLSKTYPLTKGLVFRRRVGEVRAVDGVSFTLERGRTLAIVGESGSGKSTTLQQILELTAPQRGSIEVLGEDVAGLSRERRHALRRDIQVVFQDPVASLDPRLPVSEVIAEPLQANGFCKGDTDARVAELLDIVGLRHGDATRYPAEFSGGQKQRIGIARALALQPKIMALDEPVSALDVSIQAGIINLLLDLQERFSLSYLFVSHDLSVVKHLAHQVVVLYRGVIVEQGDGDEVFTNPQHEYTRRLLDAVPRAHR</sequence>
<evidence type="ECO:0000313" key="10">
    <source>
        <dbReference type="EMBL" id="GKU74291.1"/>
    </source>
</evidence>
<dbReference type="GO" id="GO:0016887">
    <property type="term" value="F:ATP hydrolysis activity"/>
    <property type="evidence" value="ECO:0007669"/>
    <property type="project" value="InterPro"/>
</dbReference>
<name>A0AA37PPY0_9MYCO</name>
<dbReference type="FunFam" id="3.40.50.300:FF:001659">
    <property type="entry name" value="Peptide ABC transporter ATP-binding protein"/>
    <property type="match status" value="1"/>
</dbReference>
<keyword evidence="11" id="KW-1185">Reference proteome</keyword>
<reference evidence="10" key="3">
    <citation type="journal article" date="2022" name="Microbiol. Resour. Announc.">
        <title>Draft Genome Sequences of Eight Mycobacterium montefiorense Strains Isolated from Salamanders in Captivity.</title>
        <authorList>
            <person name="Komine T."/>
            <person name="Ihara H."/>
            <person name="Fukano H."/>
            <person name="Hoshino Y."/>
            <person name="Kurata O."/>
            <person name="Wada S."/>
        </authorList>
    </citation>
    <scope>NUCLEOTIDE SEQUENCE</scope>
    <source>
        <strain evidence="10">NJB18185</strain>
    </source>
</reference>
<dbReference type="EMBL" id="BFCH01000021">
    <property type="protein sequence ID" value="GBG39839.1"/>
    <property type="molecule type" value="Genomic_DNA"/>
</dbReference>
<dbReference type="AlphaFoldDB" id="A0AA37PPY0"/>
<evidence type="ECO:0000256" key="5">
    <source>
        <dbReference type="ARBA" id="ARBA00022741"/>
    </source>
</evidence>
<dbReference type="GO" id="GO:0005886">
    <property type="term" value="C:plasma membrane"/>
    <property type="evidence" value="ECO:0007669"/>
    <property type="project" value="UniProtKB-SubCell"/>
</dbReference>
<dbReference type="RefSeq" id="WP_108925251.1">
    <property type="nucleotide sequence ID" value="NZ_BFCH01000021.1"/>
</dbReference>
<reference evidence="9" key="1">
    <citation type="journal article" date="2018" name="Genome Announc.">
        <title>Draft Genome Sequence of Mycobacterium montefiorense Isolated from Japanese Black Salamander (Hynobius nigrescens).</title>
        <authorList>
            <person name="Fukano H."/>
            <person name="Yoshida M."/>
            <person name="Shimizu A."/>
            <person name="Iwao H."/>
            <person name="Katayama Y."/>
            <person name="Omatsu T."/>
            <person name="Mizutani T."/>
            <person name="Kurata O."/>
            <person name="Wada S."/>
            <person name="Hoshino Y."/>
        </authorList>
    </citation>
    <scope>NUCLEOTIDE SEQUENCE</scope>
    <source>
        <strain evidence="9">BS</strain>
    </source>
</reference>
<reference evidence="11" key="2">
    <citation type="submission" date="2018-04" db="EMBL/GenBank/DDBJ databases">
        <title>Draft genome sequence of Mycobacterium montefiorense isolated from Japanese black salamander.</title>
        <authorList>
            <person name="Fukano H."/>
            <person name="Yoshida M."/>
            <person name="Shimizu A."/>
            <person name="Iwao H."/>
            <person name="Kurata O."/>
            <person name="Katayama Y."/>
            <person name="Omatsu T."/>
            <person name="Mizutani T."/>
            <person name="Wada S."/>
            <person name="Hoshino Y."/>
        </authorList>
    </citation>
    <scope>NUCLEOTIDE SEQUENCE [LARGE SCALE GENOMIC DNA]</scope>
    <source>
        <strain evidence="11">BS</strain>
    </source>
</reference>
<protein>
    <submittedName>
        <fullName evidence="10">ABC transporter ATP-binding protein</fullName>
    </submittedName>
</protein>
<comment type="subcellular location">
    <subcellularLocation>
        <location evidence="1">Cell membrane</location>
        <topology evidence="1">Peripheral membrane protein</topology>
    </subcellularLocation>
</comment>
<dbReference type="InterPro" id="IPR013563">
    <property type="entry name" value="Oligopep_ABC_C"/>
</dbReference>
<evidence type="ECO:0000313" key="12">
    <source>
        <dbReference type="Proteomes" id="UP001139505"/>
    </source>
</evidence>
<evidence type="ECO:0000256" key="2">
    <source>
        <dbReference type="ARBA" id="ARBA00005417"/>
    </source>
</evidence>
<dbReference type="NCBIfam" id="TIGR01727">
    <property type="entry name" value="oligo_HPY"/>
    <property type="match status" value="1"/>
</dbReference>
<dbReference type="NCBIfam" id="NF008453">
    <property type="entry name" value="PRK11308.1"/>
    <property type="match status" value="2"/>
</dbReference>
<dbReference type="NCBIfam" id="NF007739">
    <property type="entry name" value="PRK10419.1"/>
    <property type="match status" value="2"/>
</dbReference>
<dbReference type="Pfam" id="PF00005">
    <property type="entry name" value="ABC_tran"/>
    <property type="match status" value="2"/>
</dbReference>
<dbReference type="GO" id="GO:0015833">
    <property type="term" value="P:peptide transport"/>
    <property type="evidence" value="ECO:0007669"/>
    <property type="project" value="InterPro"/>
</dbReference>
<comment type="caution">
    <text evidence="10">The sequence shown here is derived from an EMBL/GenBank/DDBJ whole genome shotgun (WGS) entry which is preliminary data.</text>
</comment>
<keyword evidence="7" id="KW-0472">Membrane</keyword>
<dbReference type="PANTHER" id="PTHR43297">
    <property type="entry name" value="OLIGOPEPTIDE TRANSPORT ATP-BINDING PROTEIN APPD"/>
    <property type="match status" value="1"/>
</dbReference>
<evidence type="ECO:0000259" key="8">
    <source>
        <dbReference type="PROSITE" id="PS50893"/>
    </source>
</evidence>
<organism evidence="10 12">
    <name type="scientific">Mycobacterium montefiorense</name>
    <dbReference type="NCBI Taxonomy" id="154654"/>
    <lineage>
        <taxon>Bacteria</taxon>
        <taxon>Bacillati</taxon>
        <taxon>Actinomycetota</taxon>
        <taxon>Actinomycetes</taxon>
        <taxon>Mycobacteriales</taxon>
        <taxon>Mycobacteriaceae</taxon>
        <taxon>Mycobacterium</taxon>
        <taxon>Mycobacterium simiae complex</taxon>
    </lineage>
</organism>
<keyword evidence="6 10" id="KW-0067">ATP-binding</keyword>
<dbReference type="InterPro" id="IPR003439">
    <property type="entry name" value="ABC_transporter-like_ATP-bd"/>
</dbReference>